<dbReference type="PANTHER" id="PTHR43625:SF96">
    <property type="entry name" value="NADP-DEPENDENT OXIDOREDUCTASE DOMAIN-CONTAINING PROTEIN"/>
    <property type="match status" value="1"/>
</dbReference>
<evidence type="ECO:0000313" key="3">
    <source>
        <dbReference type="EMBL" id="KAL2622328.1"/>
    </source>
</evidence>
<evidence type="ECO:0000313" key="4">
    <source>
        <dbReference type="Proteomes" id="UP001605036"/>
    </source>
</evidence>
<reference evidence="3 4" key="1">
    <citation type="submission" date="2024-09" db="EMBL/GenBank/DDBJ databases">
        <title>Chromosome-scale assembly of Riccia fluitans.</title>
        <authorList>
            <person name="Paukszto L."/>
            <person name="Sawicki J."/>
            <person name="Karawczyk K."/>
            <person name="Piernik-Szablinska J."/>
            <person name="Szczecinska M."/>
            <person name="Mazdziarz M."/>
        </authorList>
    </citation>
    <scope>NUCLEOTIDE SEQUENCE [LARGE SCALE GENOMIC DNA]</scope>
    <source>
        <strain evidence="3">Rf_01</strain>
        <tissue evidence="3">Aerial parts of the thallus</tissue>
    </source>
</reference>
<dbReference type="GO" id="GO:0016491">
    <property type="term" value="F:oxidoreductase activity"/>
    <property type="evidence" value="ECO:0007669"/>
    <property type="project" value="UniProtKB-KW"/>
</dbReference>
<keyword evidence="1" id="KW-0560">Oxidoreductase</keyword>
<protein>
    <recommendedName>
        <fullName evidence="2">NADP-dependent oxidoreductase domain-containing protein</fullName>
    </recommendedName>
</protein>
<organism evidence="3 4">
    <name type="scientific">Riccia fluitans</name>
    <dbReference type="NCBI Taxonomy" id="41844"/>
    <lineage>
        <taxon>Eukaryota</taxon>
        <taxon>Viridiplantae</taxon>
        <taxon>Streptophyta</taxon>
        <taxon>Embryophyta</taxon>
        <taxon>Marchantiophyta</taxon>
        <taxon>Marchantiopsida</taxon>
        <taxon>Marchantiidae</taxon>
        <taxon>Marchantiales</taxon>
        <taxon>Ricciaceae</taxon>
        <taxon>Riccia</taxon>
    </lineage>
</organism>
<dbReference type="InterPro" id="IPR023210">
    <property type="entry name" value="NADP_OxRdtase_dom"/>
</dbReference>
<dbReference type="Proteomes" id="UP001605036">
    <property type="component" value="Unassembled WGS sequence"/>
</dbReference>
<comment type="caution">
    <text evidence="3">The sequence shown here is derived from an EMBL/GenBank/DDBJ whole genome shotgun (WGS) entry which is preliminary data.</text>
</comment>
<dbReference type="Gene3D" id="3.20.20.100">
    <property type="entry name" value="NADP-dependent oxidoreductase domain"/>
    <property type="match status" value="1"/>
</dbReference>
<accession>A0ABD1Y6D3</accession>
<dbReference type="CDD" id="cd19145">
    <property type="entry name" value="AKR_AKR13D1"/>
    <property type="match status" value="1"/>
</dbReference>
<dbReference type="SUPFAM" id="SSF51430">
    <property type="entry name" value="NAD(P)-linked oxidoreductase"/>
    <property type="match status" value="1"/>
</dbReference>
<dbReference type="EMBL" id="JBHFFA010000006">
    <property type="protein sequence ID" value="KAL2622328.1"/>
    <property type="molecule type" value="Genomic_DNA"/>
</dbReference>
<dbReference type="InterPro" id="IPR050791">
    <property type="entry name" value="Aldo-Keto_reductase"/>
</dbReference>
<dbReference type="AlphaFoldDB" id="A0ABD1Y6D3"/>
<dbReference type="Pfam" id="PF00248">
    <property type="entry name" value="Aldo_ket_red"/>
    <property type="match status" value="1"/>
</dbReference>
<gene>
    <name evidence="3" type="ORF">R1flu_002533</name>
</gene>
<feature type="domain" description="NADP-dependent oxidoreductase" evidence="2">
    <location>
        <begin position="27"/>
        <end position="314"/>
    </location>
</feature>
<dbReference type="PANTHER" id="PTHR43625">
    <property type="entry name" value="AFLATOXIN B1 ALDEHYDE REDUCTASE"/>
    <property type="match status" value="1"/>
</dbReference>
<dbReference type="InterPro" id="IPR036812">
    <property type="entry name" value="NAD(P)_OxRdtase_dom_sf"/>
</dbReference>
<evidence type="ECO:0000256" key="1">
    <source>
        <dbReference type="ARBA" id="ARBA00023002"/>
    </source>
</evidence>
<keyword evidence="4" id="KW-1185">Reference proteome</keyword>
<name>A0ABD1Y6D3_9MARC</name>
<sequence>MASTLPAVERVKLGSQGLEVSKQGLGCMGMSAFYGPPKPEQEMIDLIHHAVDIGVTFLDTSDAYGPHMNEVLIGKAIKGIRDKVQIATKFGIFTDPVTKARGINNKPEYIRQCVEGSLKRLDIDSIDLYYVHRVDKEVPIEITIGVLKEYVEKGKIKYLGLSEASSSDIRRAHAVHPITAVQMELSLWSRDVEEDVIPTCRELGIGIVPYSPLGRGFFSGVQVQTLPDGDFRKLFVPRLQPENLEKNQVFFQRLVEMGKKYGGTPGQIALAWVQHQGVDVVPIPGTTKVKNLEENVGALGFKLSKEDLAEIEAAVPVEQVAGDRYPEASMQLTWRYTHSAPLSSWKA</sequence>
<proteinExistence type="predicted"/>
<evidence type="ECO:0000259" key="2">
    <source>
        <dbReference type="Pfam" id="PF00248"/>
    </source>
</evidence>